<dbReference type="InterPro" id="IPR001173">
    <property type="entry name" value="Glyco_trans_2-like"/>
</dbReference>
<comment type="caution">
    <text evidence="3">The sequence shown here is derived from an EMBL/GenBank/DDBJ whole genome shotgun (WGS) entry which is preliminary data.</text>
</comment>
<sequence length="289" mass="32602">MKLIAIIPAYNEESTIEDVIKATSRFVDEILVINDGSKDYTSEIAKSAGATVIDNIVNRGLGRTIQRGYDEAIKRGADIVIQIDADGQYDPKEIPKLIQPIIDNKADLVLGSRLENLKYEMPWIKKLGNKAFTWLLRRLTGADIRDGQTGFRATRKEVFETLKIHGDFTYTQEMIVKASREGWRIANIPINFYQRSAGDSRLMSGPLSYAWRAWIIILRTIRDYDPLRFFGVPGIIFIITGIIFGTAFVYKYALVGFIGHTPAVILTSLLIIVGVQMIFMALMADMMKK</sequence>
<protein>
    <submittedName>
        <fullName evidence="3">Dolichyl-phosphate beta-D-mannosyltransferase</fullName>
    </submittedName>
</protein>
<dbReference type="Gene3D" id="3.90.550.10">
    <property type="entry name" value="Spore Coat Polysaccharide Biosynthesis Protein SpsA, Chain A"/>
    <property type="match status" value="1"/>
</dbReference>
<dbReference type="PANTHER" id="PTHR48090">
    <property type="entry name" value="UNDECAPRENYL-PHOSPHATE 4-DEOXY-4-FORMAMIDO-L-ARABINOSE TRANSFERASE-RELATED"/>
    <property type="match status" value="1"/>
</dbReference>
<keyword evidence="3" id="KW-0328">Glycosyltransferase</keyword>
<accession>A0A0P8AJS3</accession>
<dbReference type="EMBL" id="LKCM01000036">
    <property type="protein sequence ID" value="KPQ44972.1"/>
    <property type="molecule type" value="Genomic_DNA"/>
</dbReference>
<keyword evidence="1" id="KW-0812">Transmembrane</keyword>
<evidence type="ECO:0000313" key="3">
    <source>
        <dbReference type="EMBL" id="KPQ44972.1"/>
    </source>
</evidence>
<dbReference type="Pfam" id="PF00535">
    <property type="entry name" value="Glycos_transf_2"/>
    <property type="match status" value="1"/>
</dbReference>
<evidence type="ECO:0000313" key="4">
    <source>
        <dbReference type="Proteomes" id="UP000050360"/>
    </source>
</evidence>
<feature type="transmembrane region" description="Helical" evidence="1">
    <location>
        <begin position="229"/>
        <end position="250"/>
    </location>
</feature>
<reference evidence="3 4" key="1">
    <citation type="submission" date="2015-09" db="EMBL/GenBank/DDBJ databases">
        <title>A metagenomics-based metabolic model of nitrate-dependent anaerobic oxidation of methane by Methanoperedens-like archaea.</title>
        <authorList>
            <person name="Arshad A."/>
            <person name="Speth D.R."/>
            <person name="De Graaf R.M."/>
            <person name="Op Den Camp H.J."/>
            <person name="Jetten M.S."/>
            <person name="Welte C.U."/>
        </authorList>
    </citation>
    <scope>NUCLEOTIDE SEQUENCE [LARGE SCALE GENOMIC DNA]</scope>
</reference>
<proteinExistence type="predicted"/>
<evidence type="ECO:0000259" key="2">
    <source>
        <dbReference type="Pfam" id="PF00535"/>
    </source>
</evidence>
<dbReference type="InterPro" id="IPR029044">
    <property type="entry name" value="Nucleotide-diphossugar_trans"/>
</dbReference>
<evidence type="ECO:0000256" key="1">
    <source>
        <dbReference type="SAM" id="Phobius"/>
    </source>
</evidence>
<gene>
    <name evidence="3" type="ORF">MPEBLZ_00443</name>
</gene>
<dbReference type="Proteomes" id="UP000050360">
    <property type="component" value="Unassembled WGS sequence"/>
</dbReference>
<keyword evidence="1" id="KW-1133">Transmembrane helix</keyword>
<dbReference type="InterPro" id="IPR050256">
    <property type="entry name" value="Glycosyltransferase_2"/>
</dbReference>
<name>A0A0P8AJS3_9EURY</name>
<dbReference type="CDD" id="cd04179">
    <property type="entry name" value="DPM_DPG-synthase_like"/>
    <property type="match status" value="1"/>
</dbReference>
<dbReference type="GO" id="GO:0016757">
    <property type="term" value="F:glycosyltransferase activity"/>
    <property type="evidence" value="ECO:0007669"/>
    <property type="project" value="UniProtKB-KW"/>
</dbReference>
<organism evidence="3 4">
    <name type="scientific">Candidatus Methanoperedens nitratireducens</name>
    <dbReference type="NCBI Taxonomy" id="1392998"/>
    <lineage>
        <taxon>Archaea</taxon>
        <taxon>Methanobacteriati</taxon>
        <taxon>Methanobacteriota</taxon>
        <taxon>Stenosarchaea group</taxon>
        <taxon>Methanomicrobia</taxon>
        <taxon>Methanosarcinales</taxon>
        <taxon>ANME-2 cluster</taxon>
        <taxon>Candidatus Methanoperedentaceae</taxon>
        <taxon>Candidatus Methanoperedens</taxon>
    </lineage>
</organism>
<feature type="domain" description="Glycosyltransferase 2-like" evidence="2">
    <location>
        <begin position="5"/>
        <end position="161"/>
    </location>
</feature>
<dbReference type="AlphaFoldDB" id="A0A0P8AJS3"/>
<dbReference type="PANTHER" id="PTHR48090:SF7">
    <property type="entry name" value="RFBJ PROTEIN"/>
    <property type="match status" value="1"/>
</dbReference>
<keyword evidence="3" id="KW-0808">Transferase</keyword>
<dbReference type="SUPFAM" id="SSF53448">
    <property type="entry name" value="Nucleotide-diphospho-sugar transferases"/>
    <property type="match status" value="1"/>
</dbReference>
<keyword evidence="1" id="KW-0472">Membrane</keyword>
<feature type="transmembrane region" description="Helical" evidence="1">
    <location>
        <begin position="262"/>
        <end position="284"/>
    </location>
</feature>